<name>A0A6L3T4L1_9HYPH</name>
<accession>A0A6L3T4L1</accession>
<comment type="caution">
    <text evidence="2">The sequence shown here is derived from an EMBL/GenBank/DDBJ whole genome shotgun (WGS) entry which is preliminary data.</text>
</comment>
<dbReference type="AlphaFoldDB" id="A0A6L3T4L1"/>
<dbReference type="Proteomes" id="UP000474159">
    <property type="component" value="Unassembled WGS sequence"/>
</dbReference>
<protein>
    <recommendedName>
        <fullName evidence="4">Porin</fullName>
    </recommendedName>
</protein>
<evidence type="ECO:0000256" key="1">
    <source>
        <dbReference type="SAM" id="SignalP"/>
    </source>
</evidence>
<evidence type="ECO:0000313" key="3">
    <source>
        <dbReference type="Proteomes" id="UP000474159"/>
    </source>
</evidence>
<evidence type="ECO:0000313" key="2">
    <source>
        <dbReference type="EMBL" id="KAB1081838.1"/>
    </source>
</evidence>
<organism evidence="2 3">
    <name type="scientific">Methylobacterium soli</name>
    <dbReference type="NCBI Taxonomy" id="553447"/>
    <lineage>
        <taxon>Bacteria</taxon>
        <taxon>Pseudomonadati</taxon>
        <taxon>Pseudomonadota</taxon>
        <taxon>Alphaproteobacteria</taxon>
        <taxon>Hyphomicrobiales</taxon>
        <taxon>Methylobacteriaceae</taxon>
        <taxon>Methylobacterium</taxon>
    </lineage>
</organism>
<gene>
    <name evidence="2" type="ORF">F6X53_01720</name>
</gene>
<reference evidence="2 3" key="1">
    <citation type="submission" date="2019-09" db="EMBL/GenBank/DDBJ databases">
        <title>YIM 48816 draft genome.</title>
        <authorList>
            <person name="Jiang L."/>
        </authorList>
    </citation>
    <scope>NUCLEOTIDE SEQUENCE [LARGE SCALE GENOMIC DNA]</scope>
    <source>
        <strain evidence="2 3">YIM 48816</strain>
    </source>
</reference>
<keyword evidence="3" id="KW-1185">Reference proteome</keyword>
<sequence length="76" mass="7984">MRAAIFGLAAVAFAALAAPASALPVAGGSLVGPESGIAQARVVSRRVVRGPRCRTVVERRRGPMGRVVVVRKRRCF</sequence>
<proteinExistence type="predicted"/>
<keyword evidence="1" id="KW-0732">Signal</keyword>
<evidence type="ECO:0008006" key="4">
    <source>
        <dbReference type="Google" id="ProtNLM"/>
    </source>
</evidence>
<dbReference type="EMBL" id="VZZK01000001">
    <property type="protein sequence ID" value="KAB1081838.1"/>
    <property type="molecule type" value="Genomic_DNA"/>
</dbReference>
<feature type="signal peptide" evidence="1">
    <location>
        <begin position="1"/>
        <end position="22"/>
    </location>
</feature>
<feature type="chain" id="PRO_5026752169" description="Porin" evidence="1">
    <location>
        <begin position="23"/>
        <end position="76"/>
    </location>
</feature>
<dbReference type="RefSeq" id="WP_150996539.1">
    <property type="nucleotide sequence ID" value="NZ_VZZK01000001.1"/>
</dbReference>